<evidence type="ECO:0000256" key="4">
    <source>
        <dbReference type="ARBA" id="ARBA00022729"/>
    </source>
</evidence>
<sequence>MNNAFRLSRRQFVQHLGMTSAACAVGAVGALAPLRAQARSAEFTLKYAHNQQIDHPMNIRAKEAADAIRQETHGRVDIQIFPSGQLGSDTDMFTQVRTGAIDFFTLSGLVLATLVPVASINGLGYAFKDYDQVWAAMDGDLGKLVRDQLAKVGLVAMEKIWDDGFRQVTSSVKLVATPDDLHNFKIRVPVSPMWTSMFQALGATPTSINVNEVYSALQTKVVDGQENALAIIDTMRFYEVQKYCSLTNHMWDGWWFLANARSLNRLPKDLQEIVARHINAAAMRERQDIAALNARLETGLTAKGLKFGRPDTKAFREVLQKNGFYAQWRKKYGEQTWAVLEKYTGKLA</sequence>
<dbReference type="CDD" id="cd13603">
    <property type="entry name" value="PBP2_TRAP_Siap_TeaA_like"/>
    <property type="match status" value="1"/>
</dbReference>
<dbReference type="GO" id="GO:0055085">
    <property type="term" value="P:transmembrane transport"/>
    <property type="evidence" value="ECO:0007669"/>
    <property type="project" value="InterPro"/>
</dbReference>
<dbReference type="NCBIfam" id="TIGR00787">
    <property type="entry name" value="dctP"/>
    <property type="match status" value="1"/>
</dbReference>
<dbReference type="InterPro" id="IPR038404">
    <property type="entry name" value="TRAP_DctP_sf"/>
</dbReference>
<dbReference type="PANTHER" id="PTHR33376">
    <property type="match status" value="1"/>
</dbReference>
<protein>
    <submittedName>
        <fullName evidence="5">TRAP transporter substrate-binding protein</fullName>
    </submittedName>
</protein>
<dbReference type="NCBIfam" id="TIGR01409">
    <property type="entry name" value="TAT_signal_seq"/>
    <property type="match status" value="1"/>
</dbReference>
<dbReference type="PROSITE" id="PS51257">
    <property type="entry name" value="PROKAR_LIPOPROTEIN"/>
    <property type="match status" value="1"/>
</dbReference>
<dbReference type="InterPro" id="IPR018389">
    <property type="entry name" value="DctP_fam"/>
</dbReference>
<evidence type="ECO:0000313" key="5">
    <source>
        <dbReference type="EMBL" id="MCG5072075.1"/>
    </source>
</evidence>
<comment type="similarity">
    <text evidence="2">Belongs to the bacterial solute-binding protein 7 family.</text>
</comment>
<evidence type="ECO:0000256" key="2">
    <source>
        <dbReference type="ARBA" id="ARBA00009023"/>
    </source>
</evidence>
<dbReference type="PANTHER" id="PTHR33376:SF4">
    <property type="entry name" value="SIALIC ACID-BINDING PERIPLASMIC PROTEIN SIAP"/>
    <property type="match status" value="1"/>
</dbReference>
<organism evidence="5 6">
    <name type="scientific">Paraburkholderia tagetis</name>
    <dbReference type="NCBI Taxonomy" id="2913261"/>
    <lineage>
        <taxon>Bacteria</taxon>
        <taxon>Pseudomonadati</taxon>
        <taxon>Pseudomonadota</taxon>
        <taxon>Betaproteobacteria</taxon>
        <taxon>Burkholderiales</taxon>
        <taxon>Burkholderiaceae</taxon>
        <taxon>Paraburkholderia</taxon>
    </lineage>
</organism>
<dbReference type="PROSITE" id="PS51318">
    <property type="entry name" value="TAT"/>
    <property type="match status" value="1"/>
</dbReference>
<dbReference type="EMBL" id="JAKLJA010000001">
    <property type="protein sequence ID" value="MCG5072075.1"/>
    <property type="molecule type" value="Genomic_DNA"/>
</dbReference>
<comment type="caution">
    <text evidence="5">The sequence shown here is derived from an EMBL/GenBank/DDBJ whole genome shotgun (WGS) entry which is preliminary data.</text>
</comment>
<evidence type="ECO:0000313" key="6">
    <source>
        <dbReference type="Proteomes" id="UP001139308"/>
    </source>
</evidence>
<evidence type="ECO:0000256" key="1">
    <source>
        <dbReference type="ARBA" id="ARBA00004196"/>
    </source>
</evidence>
<keyword evidence="3" id="KW-0813">Transport</keyword>
<dbReference type="AlphaFoldDB" id="A0A9X1RJ40"/>
<dbReference type="InterPro" id="IPR004682">
    <property type="entry name" value="TRAP_DctP"/>
</dbReference>
<dbReference type="Pfam" id="PF03480">
    <property type="entry name" value="DctP"/>
    <property type="match status" value="1"/>
</dbReference>
<dbReference type="PIRSF" id="PIRSF006470">
    <property type="entry name" value="DctB"/>
    <property type="match status" value="1"/>
</dbReference>
<name>A0A9X1RJ40_9BURK</name>
<accession>A0A9X1RJ40</accession>
<dbReference type="Proteomes" id="UP001139308">
    <property type="component" value="Unassembled WGS sequence"/>
</dbReference>
<dbReference type="NCBIfam" id="NF037995">
    <property type="entry name" value="TRAP_S1"/>
    <property type="match status" value="1"/>
</dbReference>
<dbReference type="InterPro" id="IPR019546">
    <property type="entry name" value="TAT_signal_bac_arc"/>
</dbReference>
<dbReference type="Gene3D" id="3.40.190.170">
    <property type="entry name" value="Bacterial extracellular solute-binding protein, family 7"/>
    <property type="match status" value="1"/>
</dbReference>
<proteinExistence type="inferred from homology"/>
<dbReference type="RefSeq" id="WP_238461842.1">
    <property type="nucleotide sequence ID" value="NZ_JAKLJA010000001.1"/>
</dbReference>
<dbReference type="InterPro" id="IPR006311">
    <property type="entry name" value="TAT_signal"/>
</dbReference>
<comment type="subcellular location">
    <subcellularLocation>
        <location evidence="1">Cell envelope</location>
    </subcellularLocation>
</comment>
<keyword evidence="6" id="KW-1185">Reference proteome</keyword>
<reference evidence="5" key="1">
    <citation type="submission" date="2022-01" db="EMBL/GenBank/DDBJ databases">
        <title>Genome sequence and assembly of Parabukholderia sp. RG36.</title>
        <authorList>
            <person name="Chhetri G."/>
        </authorList>
    </citation>
    <scope>NUCLEOTIDE SEQUENCE</scope>
    <source>
        <strain evidence="5">RG36</strain>
    </source>
</reference>
<dbReference type="GO" id="GO:0030288">
    <property type="term" value="C:outer membrane-bounded periplasmic space"/>
    <property type="evidence" value="ECO:0007669"/>
    <property type="project" value="InterPro"/>
</dbReference>
<gene>
    <name evidence="5" type="ORF">L5014_01650</name>
</gene>
<evidence type="ECO:0000256" key="3">
    <source>
        <dbReference type="ARBA" id="ARBA00022448"/>
    </source>
</evidence>
<keyword evidence="4" id="KW-0732">Signal</keyword>